<feature type="region of interest" description="Disordered" evidence="2">
    <location>
        <begin position="464"/>
        <end position="561"/>
    </location>
</feature>
<feature type="region of interest" description="Disordered" evidence="2">
    <location>
        <begin position="698"/>
        <end position="732"/>
    </location>
</feature>
<keyword evidence="4" id="KW-1185">Reference proteome</keyword>
<name>W5M5L6_LEPOC</name>
<dbReference type="InterPro" id="IPR052270">
    <property type="entry name" value="CACF_protein"/>
</dbReference>
<reference evidence="4" key="1">
    <citation type="submission" date="2011-12" db="EMBL/GenBank/DDBJ databases">
        <title>The Draft Genome of Lepisosteus oculatus.</title>
        <authorList>
            <consortium name="The Broad Institute Genome Assembly &amp; Analysis Group"/>
            <consortium name="Computational R&amp;D Group"/>
            <consortium name="and Sequencing Platform"/>
            <person name="Di Palma F."/>
            <person name="Alfoldi J."/>
            <person name="Johnson J."/>
            <person name="Berlin A."/>
            <person name="Gnerre S."/>
            <person name="Jaffe D."/>
            <person name="MacCallum I."/>
            <person name="Young S."/>
            <person name="Walker B.J."/>
            <person name="Lander E.S."/>
            <person name="Lindblad-Toh K."/>
        </authorList>
    </citation>
    <scope>NUCLEOTIDE SEQUENCE [LARGE SCALE GENOMIC DNA]</scope>
</reference>
<evidence type="ECO:0000256" key="1">
    <source>
        <dbReference type="SAM" id="Coils"/>
    </source>
</evidence>
<dbReference type="AlphaFoldDB" id="W5M5L6"/>
<dbReference type="InParanoid" id="W5M5L6"/>
<dbReference type="EMBL" id="AHAT01003239">
    <property type="status" value="NOT_ANNOTATED_CDS"/>
    <property type="molecule type" value="Genomic_DNA"/>
</dbReference>
<organism evidence="3 4">
    <name type="scientific">Lepisosteus oculatus</name>
    <name type="common">Spotted gar</name>
    <dbReference type="NCBI Taxonomy" id="7918"/>
    <lineage>
        <taxon>Eukaryota</taxon>
        <taxon>Metazoa</taxon>
        <taxon>Chordata</taxon>
        <taxon>Craniata</taxon>
        <taxon>Vertebrata</taxon>
        <taxon>Euteleostomi</taxon>
        <taxon>Actinopterygii</taxon>
        <taxon>Neopterygii</taxon>
        <taxon>Holostei</taxon>
        <taxon>Semionotiformes</taxon>
        <taxon>Lepisosteidae</taxon>
        <taxon>Lepisosteus</taxon>
    </lineage>
</organism>
<dbReference type="GeneTree" id="ENSGT00940000154110"/>
<evidence type="ECO:0000313" key="3">
    <source>
        <dbReference type="Ensembl" id="ENSLOCP00000003674.1"/>
    </source>
</evidence>
<evidence type="ECO:0000313" key="4">
    <source>
        <dbReference type="Proteomes" id="UP000018468"/>
    </source>
</evidence>
<feature type="coiled-coil region" evidence="1">
    <location>
        <begin position="396"/>
        <end position="459"/>
    </location>
</feature>
<keyword evidence="1" id="KW-0175">Coiled coil</keyword>
<dbReference type="eggNOG" id="ENOG502QS57">
    <property type="taxonomic scope" value="Eukaryota"/>
</dbReference>
<evidence type="ECO:0000256" key="2">
    <source>
        <dbReference type="SAM" id="MobiDB-lite"/>
    </source>
</evidence>
<feature type="compositionally biased region" description="Basic and acidic residues" evidence="2">
    <location>
        <begin position="667"/>
        <end position="678"/>
    </location>
</feature>
<proteinExistence type="predicted"/>
<dbReference type="EMBL" id="AHAT01003237">
    <property type="status" value="NOT_ANNOTATED_CDS"/>
    <property type="molecule type" value="Genomic_DNA"/>
</dbReference>
<reference evidence="3" key="3">
    <citation type="submission" date="2025-09" db="UniProtKB">
        <authorList>
            <consortium name="Ensembl"/>
        </authorList>
    </citation>
    <scope>IDENTIFICATION</scope>
</reference>
<dbReference type="Ensembl" id="ENSLOCT00000003681.1">
    <property type="protein sequence ID" value="ENSLOCP00000003674.1"/>
    <property type="gene ID" value="ENSLOCG00000003111.1"/>
</dbReference>
<dbReference type="OrthoDB" id="6256972at2759"/>
<feature type="compositionally biased region" description="Basic and acidic residues" evidence="2">
    <location>
        <begin position="279"/>
        <end position="289"/>
    </location>
</feature>
<dbReference type="Proteomes" id="UP000018468">
    <property type="component" value="Linkage group LG3"/>
</dbReference>
<feature type="region of interest" description="Disordered" evidence="2">
    <location>
        <begin position="275"/>
        <end position="310"/>
    </location>
</feature>
<feature type="compositionally biased region" description="Basic and acidic residues" evidence="2">
    <location>
        <begin position="700"/>
        <end position="732"/>
    </location>
</feature>
<dbReference type="PANTHER" id="PTHR22028:SF5">
    <property type="entry name" value="COILED-COIL DOMAIN-CONTAINING PROTEIN 191"/>
    <property type="match status" value="1"/>
</dbReference>
<protein>
    <submittedName>
        <fullName evidence="3">Coiled-coil domain containing 191</fullName>
    </submittedName>
</protein>
<dbReference type="GeneID" id="102694792"/>
<dbReference type="OMA" id="NRWKQFT"/>
<accession>W5M5L6</accession>
<dbReference type="EMBL" id="AHAT01003238">
    <property type="status" value="NOT_ANNOTATED_CDS"/>
    <property type="molecule type" value="Genomic_DNA"/>
</dbReference>
<dbReference type="PANTHER" id="PTHR22028">
    <property type="entry name" value="SFI1 SPINDLE BODY DOMAIN-CONTAINING PROTEIN-RELATED"/>
    <property type="match status" value="1"/>
</dbReference>
<dbReference type="KEGG" id="loc:102694792"/>
<feature type="compositionally biased region" description="Basic residues" evidence="2">
    <location>
        <begin position="520"/>
        <end position="533"/>
    </location>
</feature>
<feature type="region of interest" description="Disordered" evidence="2">
    <location>
        <begin position="183"/>
        <end position="228"/>
    </location>
</feature>
<feature type="coiled-coil region" evidence="1">
    <location>
        <begin position="564"/>
        <end position="591"/>
    </location>
</feature>
<sequence>MCLENRRILMNNVGHNPELFRWKRLTKSKTPVQKVQLKNDDIDHWMKRVEAASEFAVSEVFSLHKPVGNSKIRGHAMALESTEQLQDHDDAFSEAQTLLSEWVNSKLRLELETEDEDGLGHVCETDRSEPAPRVQDGPDFLRYDNFDDLYSHLEQEAESSAVHSFLQDLMEKEVVESGVMDDLRMDTERKRRSDPRVTMEVRHQQVKESRARREAEQERRRRDSALQREARAAARRLLQGEERRKRLEAQQQEELIQREVVRLRKDMAEQRSVAGLARQMERERQERKRSAGGTAHAEPIAGMGVPKSSPQPLVRQAAQMQLQHEQLEAERLRRLRETEARTHILNLRRLQKHFSAWYSVVLERRLQAGKAAALCDWRSQLRAWRAWQALVWARRAERTEEELRGHNRKCQRALESDRRRLLRHFLGEWRRWCRARRERRRLQAQQEETRRKMAALISAASSGELWAGRPAGQGATASSEQHQPAAQTESTQPSAKREETDLASPPPAPAVRDGGGRPASRPKHAWQVTKKHAALTAEDLSRNAQQPPPGGAAGGGGGGFEHRHAFQQRMLEQQRRQLREQQEMILELQENQRLLMLRQEAERAQASLPAPPAQKPSSGGTALGESRSGAAVQSQGENHSKEENNTLSVSRAPLRPSCSPHPAVTAMEERAKQRAVRRKEIEEMKRKREEERIAQLQAAEEERQRQEEAERQAAAERKREERRLQRQREQERLTRLEREQQLQARASDHYLCTLLTRRGLAPWKRLLEQARRNAQLAETHHGHSLLRRCFSSWLQTAGESLAEKEARAEQLYRRILLRRCLHHWLKCKDYCSVLEEKAGRLCRARLQRKTLLALLDYCTRERMARWDREQLAERHSRRRAVVSCFRAWRGFPHLLREEREREARRERLRRRVAEVLPDFGS</sequence>
<dbReference type="CTD" id="57577"/>
<dbReference type="Bgee" id="ENSLOCG00000003111">
    <property type="expression patterns" value="Expressed in testis and 6 other cell types or tissues"/>
</dbReference>
<reference evidence="3" key="2">
    <citation type="submission" date="2025-08" db="UniProtKB">
        <authorList>
            <consortium name="Ensembl"/>
        </authorList>
    </citation>
    <scope>IDENTIFICATION</scope>
</reference>
<feature type="region of interest" description="Disordered" evidence="2">
    <location>
        <begin position="603"/>
        <end position="678"/>
    </location>
</feature>
<feature type="compositionally biased region" description="Polar residues" evidence="2">
    <location>
        <begin position="475"/>
        <end position="494"/>
    </location>
</feature>